<proteinExistence type="inferred from homology"/>
<evidence type="ECO:0000256" key="3">
    <source>
        <dbReference type="ARBA" id="ARBA00022454"/>
    </source>
</evidence>
<keyword evidence="7" id="KW-0131">Cell cycle</keyword>
<feature type="compositionally biased region" description="Acidic residues" evidence="8">
    <location>
        <begin position="934"/>
        <end position="961"/>
    </location>
</feature>
<gene>
    <name evidence="10" type="ORF">DACRYDRAFT_77920</name>
</gene>
<dbReference type="Proteomes" id="UP000030653">
    <property type="component" value="Unassembled WGS sequence"/>
</dbReference>
<keyword evidence="6" id="KW-0226">DNA condensation</keyword>
<dbReference type="OMA" id="FRATQIT"/>
<organism evidence="10 11">
    <name type="scientific">Dacryopinax primogenitus (strain DJM 731)</name>
    <name type="common">Brown rot fungus</name>
    <dbReference type="NCBI Taxonomy" id="1858805"/>
    <lineage>
        <taxon>Eukaryota</taxon>
        <taxon>Fungi</taxon>
        <taxon>Dikarya</taxon>
        <taxon>Basidiomycota</taxon>
        <taxon>Agaricomycotina</taxon>
        <taxon>Dacrymycetes</taxon>
        <taxon>Dacrymycetales</taxon>
        <taxon>Dacrymycetaceae</taxon>
        <taxon>Dacryopinax</taxon>
    </lineage>
</organism>
<dbReference type="SUPFAM" id="SSF48371">
    <property type="entry name" value="ARM repeat"/>
    <property type="match status" value="1"/>
</dbReference>
<keyword evidence="4" id="KW-0132">Cell division</keyword>
<dbReference type="AlphaFoldDB" id="M5FYD8"/>
<reference evidence="10 11" key="1">
    <citation type="journal article" date="2012" name="Science">
        <title>The Paleozoic origin of enzymatic lignin decomposition reconstructed from 31 fungal genomes.</title>
        <authorList>
            <person name="Floudas D."/>
            <person name="Binder M."/>
            <person name="Riley R."/>
            <person name="Barry K."/>
            <person name="Blanchette R.A."/>
            <person name="Henrissat B."/>
            <person name="Martinez A.T."/>
            <person name="Otillar R."/>
            <person name="Spatafora J.W."/>
            <person name="Yadav J.S."/>
            <person name="Aerts A."/>
            <person name="Benoit I."/>
            <person name="Boyd A."/>
            <person name="Carlson A."/>
            <person name="Copeland A."/>
            <person name="Coutinho P.M."/>
            <person name="de Vries R.P."/>
            <person name="Ferreira P."/>
            <person name="Findley K."/>
            <person name="Foster B."/>
            <person name="Gaskell J."/>
            <person name="Glotzer D."/>
            <person name="Gorecki P."/>
            <person name="Heitman J."/>
            <person name="Hesse C."/>
            <person name="Hori C."/>
            <person name="Igarashi K."/>
            <person name="Jurgens J.A."/>
            <person name="Kallen N."/>
            <person name="Kersten P."/>
            <person name="Kohler A."/>
            <person name="Kuees U."/>
            <person name="Kumar T.K.A."/>
            <person name="Kuo A."/>
            <person name="LaButti K."/>
            <person name="Larrondo L.F."/>
            <person name="Lindquist E."/>
            <person name="Ling A."/>
            <person name="Lombard V."/>
            <person name="Lucas S."/>
            <person name="Lundell T."/>
            <person name="Martin R."/>
            <person name="McLaughlin D.J."/>
            <person name="Morgenstern I."/>
            <person name="Morin E."/>
            <person name="Murat C."/>
            <person name="Nagy L.G."/>
            <person name="Nolan M."/>
            <person name="Ohm R.A."/>
            <person name="Patyshakuliyeva A."/>
            <person name="Rokas A."/>
            <person name="Ruiz-Duenas F.J."/>
            <person name="Sabat G."/>
            <person name="Salamov A."/>
            <person name="Samejima M."/>
            <person name="Schmutz J."/>
            <person name="Slot J.C."/>
            <person name="St John F."/>
            <person name="Stenlid J."/>
            <person name="Sun H."/>
            <person name="Sun S."/>
            <person name="Syed K."/>
            <person name="Tsang A."/>
            <person name="Wiebenga A."/>
            <person name="Young D."/>
            <person name="Pisabarro A."/>
            <person name="Eastwood D.C."/>
            <person name="Martin F."/>
            <person name="Cullen D."/>
            <person name="Grigoriev I.V."/>
            <person name="Hibbett D.S."/>
        </authorList>
    </citation>
    <scope>NUCLEOTIDE SEQUENCE [LARGE SCALE GENOMIC DNA]</scope>
    <source>
        <strain evidence="10 11">DJM-731 SS1</strain>
    </source>
</reference>
<dbReference type="InterPro" id="IPR025977">
    <property type="entry name" value="Cnd3_C"/>
</dbReference>
<dbReference type="Gene3D" id="1.25.10.10">
    <property type="entry name" value="Leucine-rich Repeat Variant"/>
    <property type="match status" value="1"/>
</dbReference>
<evidence type="ECO:0000256" key="1">
    <source>
        <dbReference type="ARBA" id="ARBA00004286"/>
    </source>
</evidence>
<dbReference type="EMBL" id="JH795860">
    <property type="protein sequence ID" value="EJU03066.1"/>
    <property type="molecule type" value="Genomic_DNA"/>
</dbReference>
<protein>
    <submittedName>
        <fullName evidence="10">ARM repeat-containing protein</fullName>
    </submittedName>
</protein>
<feature type="region of interest" description="Disordered" evidence="8">
    <location>
        <begin position="503"/>
        <end position="541"/>
    </location>
</feature>
<keyword evidence="3" id="KW-0158">Chromosome</keyword>
<dbReference type="STRING" id="1858805.M5FYD8"/>
<feature type="domain" description="Nuclear condensin complex subunit 3 C-terminal" evidence="9">
    <location>
        <begin position="556"/>
        <end position="828"/>
    </location>
</feature>
<dbReference type="InterPro" id="IPR027165">
    <property type="entry name" value="CND3"/>
</dbReference>
<dbReference type="RefSeq" id="XP_040629960.1">
    <property type="nucleotide sequence ID" value="XM_040776296.1"/>
</dbReference>
<dbReference type="Pfam" id="PF13646">
    <property type="entry name" value="HEAT_2"/>
    <property type="match status" value="1"/>
</dbReference>
<dbReference type="GO" id="GO:0051301">
    <property type="term" value="P:cell division"/>
    <property type="evidence" value="ECO:0007669"/>
    <property type="project" value="UniProtKB-KW"/>
</dbReference>
<evidence type="ECO:0000313" key="10">
    <source>
        <dbReference type="EMBL" id="EJU03066.1"/>
    </source>
</evidence>
<dbReference type="Pfam" id="PF12719">
    <property type="entry name" value="Cnd3"/>
    <property type="match status" value="1"/>
</dbReference>
<dbReference type="GO" id="GO:0000796">
    <property type="term" value="C:condensin complex"/>
    <property type="evidence" value="ECO:0007669"/>
    <property type="project" value="InterPro"/>
</dbReference>
<accession>M5FYD8</accession>
<feature type="compositionally biased region" description="Basic residues" evidence="8">
    <location>
        <begin position="520"/>
        <end position="536"/>
    </location>
</feature>
<evidence type="ECO:0000256" key="5">
    <source>
        <dbReference type="ARBA" id="ARBA00022776"/>
    </source>
</evidence>
<dbReference type="HOGENOM" id="CLU_004446_1_0_1"/>
<evidence type="ECO:0000259" key="9">
    <source>
        <dbReference type="Pfam" id="PF12719"/>
    </source>
</evidence>
<evidence type="ECO:0000256" key="2">
    <source>
        <dbReference type="ARBA" id="ARBA00006533"/>
    </source>
</evidence>
<dbReference type="GO" id="GO:0000793">
    <property type="term" value="C:condensed chromosome"/>
    <property type="evidence" value="ECO:0007669"/>
    <property type="project" value="TreeGrafter"/>
</dbReference>
<feature type="compositionally biased region" description="Basic residues" evidence="8">
    <location>
        <begin position="915"/>
        <end position="925"/>
    </location>
</feature>
<comment type="subcellular location">
    <subcellularLocation>
        <location evidence="1">Chromosome</location>
    </subcellularLocation>
</comment>
<evidence type="ECO:0000313" key="11">
    <source>
        <dbReference type="Proteomes" id="UP000030653"/>
    </source>
</evidence>
<keyword evidence="5" id="KW-0498">Mitosis</keyword>
<comment type="similarity">
    <text evidence="2">Belongs to the CND3 (condensin subunit 3) family.</text>
</comment>
<name>M5FYD8_DACPD</name>
<dbReference type="GeneID" id="63691358"/>
<dbReference type="OrthoDB" id="27187at2759"/>
<dbReference type="InterPro" id="IPR016024">
    <property type="entry name" value="ARM-type_fold"/>
</dbReference>
<dbReference type="PANTHER" id="PTHR14418">
    <property type="entry name" value="CONDENSIN COMPLEX SUBUNIT 3-RELATED"/>
    <property type="match status" value="1"/>
</dbReference>
<evidence type="ECO:0000256" key="8">
    <source>
        <dbReference type="SAM" id="MobiDB-lite"/>
    </source>
</evidence>
<dbReference type="GO" id="GO:0007076">
    <property type="term" value="P:mitotic chromosome condensation"/>
    <property type="evidence" value="ECO:0007669"/>
    <property type="project" value="InterPro"/>
</dbReference>
<keyword evidence="11" id="KW-1185">Reference proteome</keyword>
<evidence type="ECO:0000256" key="4">
    <source>
        <dbReference type="ARBA" id="ARBA00022618"/>
    </source>
</evidence>
<sequence length="961" mass="107586">MPGLLLPQLPDIQTALPPIFSQSQHNTANHRKNIVALHKIHLQCAAVTQTLPNGKGIRLTGEKAFNDAFSSIVDKILEVKRGVLQADRVVKYVASFVTFLSEKAAEQATDGDDDEDTPASRLIAFLLSHLLKGFEAKDKSVRYRCVQLVAMMISSLGELDEDLFMTLREALLERAHDKEPAVRVQAVIALSKVMAGETEEDLADGEESVQEILLGVLRHDPSAEVRRAALLNTPPSPTTLNDILSRTRDTDTTLRRLAYTAALSALPNAKVMSIAQREEAIRNGLGDREESVRRAAGKMVAGWVENQDLLEFLRMLDVVSSRVAEDALLSVFVTRPELLDAAQLDEEFWSSIAAEKAFLARVFVDHCISIKDTARLELSLPVVTALAFRIQSAYNRLLDITLGEESLIAQGAELEANQEVAKDEAIFMLGELCKLAVNLDYADEIGRRKMFSLIRDMLSQPSLPEALIPRCMDIMSKLSDSERDLIRVVVEIVGDLKYPEDNDGDFSRAGSEEASEISRGSRRSQNRSRSRDRKKVQKTEEEEEIEKERAAFIDMRCLELCIAMLERVNSNLHENSAFQGLLPELIIPAVRSKDSALRERGLTCIGLCSLIDKNTAKESFGLFMNQVQTASDEMKCKALKAIFDMLMIHGTDFFMVNGENRTNDFLLHVMSDELPDVQAVACEGIAKLMLSGMVTDETILQSLVLMYLSPETAENQALRQCLSYFFPVYCYSASQNQKKMQHIFVPVMEVLTQVRQDLEEDQEMISQSQIGLQLVDWTEPEKVVQIDGMKADDSVHVDVAIDLLKYLLDASDKDERKAICQLLNKLHFPEQVDDDKIRSIGLLIWGVKTRRPLKDTTSRNAFVRFQNAMNKKYSEQLTGMDEAAYRELASLKELFDDVFLLVPDEDDEEEATPRPKVKTAPRQRVRSSLASSAESDEEDAAPVDDDEDADEVDSILGEDDE</sequence>
<evidence type="ECO:0000256" key="6">
    <source>
        <dbReference type="ARBA" id="ARBA00023067"/>
    </source>
</evidence>
<evidence type="ECO:0000256" key="7">
    <source>
        <dbReference type="ARBA" id="ARBA00023306"/>
    </source>
</evidence>
<dbReference type="InterPro" id="IPR011989">
    <property type="entry name" value="ARM-like"/>
</dbReference>
<feature type="region of interest" description="Disordered" evidence="8">
    <location>
        <begin position="906"/>
        <end position="961"/>
    </location>
</feature>
<dbReference type="PANTHER" id="PTHR14418:SF5">
    <property type="entry name" value="CONDENSIN COMPLEX SUBUNIT 3"/>
    <property type="match status" value="1"/>
</dbReference>